<dbReference type="KEGG" id="slr:L21SP2_2777"/>
<name>V5WJZ8_9SPIO</name>
<dbReference type="HOGENOM" id="CLU_773641_0_0_12"/>
<dbReference type="RefSeq" id="WP_024269025.1">
    <property type="nucleotide sequence ID" value="NC_023035.1"/>
</dbReference>
<gene>
    <name evidence="2" type="ORF">L21SP2_2777</name>
</gene>
<dbReference type="eggNOG" id="COG0640">
    <property type="taxonomic scope" value="Bacteria"/>
</dbReference>
<dbReference type="SUPFAM" id="SSF46785">
    <property type="entry name" value="Winged helix' DNA-binding domain"/>
    <property type="match status" value="1"/>
</dbReference>
<dbReference type="InterPro" id="IPR036388">
    <property type="entry name" value="WH-like_DNA-bd_sf"/>
</dbReference>
<dbReference type="SMART" id="SM00418">
    <property type="entry name" value="HTH_ARSR"/>
    <property type="match status" value="1"/>
</dbReference>
<organism evidence="2 3">
    <name type="scientific">Salinispira pacifica</name>
    <dbReference type="NCBI Taxonomy" id="1307761"/>
    <lineage>
        <taxon>Bacteria</taxon>
        <taxon>Pseudomonadati</taxon>
        <taxon>Spirochaetota</taxon>
        <taxon>Spirochaetia</taxon>
        <taxon>Spirochaetales</taxon>
        <taxon>Spirochaetaceae</taxon>
        <taxon>Salinispira</taxon>
    </lineage>
</organism>
<dbReference type="Proteomes" id="UP000018680">
    <property type="component" value="Chromosome"/>
</dbReference>
<evidence type="ECO:0000259" key="1">
    <source>
        <dbReference type="PROSITE" id="PS50987"/>
    </source>
</evidence>
<dbReference type="PRINTS" id="PR00778">
    <property type="entry name" value="HTHARSR"/>
</dbReference>
<dbReference type="InterPro" id="IPR001845">
    <property type="entry name" value="HTH_ArsR_DNA-bd_dom"/>
</dbReference>
<dbReference type="EMBL" id="CP006939">
    <property type="protein sequence ID" value="AHC16127.1"/>
    <property type="molecule type" value="Genomic_DNA"/>
</dbReference>
<evidence type="ECO:0000313" key="3">
    <source>
        <dbReference type="Proteomes" id="UP000018680"/>
    </source>
</evidence>
<dbReference type="Pfam" id="PF12840">
    <property type="entry name" value="HTH_20"/>
    <property type="match status" value="1"/>
</dbReference>
<dbReference type="InterPro" id="IPR011991">
    <property type="entry name" value="ArsR-like_HTH"/>
</dbReference>
<dbReference type="InterPro" id="IPR036390">
    <property type="entry name" value="WH_DNA-bd_sf"/>
</dbReference>
<dbReference type="AlphaFoldDB" id="V5WJZ8"/>
<sequence length="361" mass="42113">MRNLSLIGTQQSEDIQFVLEPLYSMQASLCLINDEAVGLHPWVEKMRRQLTDEELRDNRKFCRTAVFLDDKIWGSPDQWLEYVASLDDDYMIDSVLEHLRIKARRLPGFTREPPEKEEILNSRDAFIEYMEVFLQAEDLPVEPGALEDEYYLLTHPAEKREFIIRHFRHMYDNYLQQEWQEHLQDLQDSIQAFRSVDYQSMDRIEAILEITQRQKFTPGITNMLMKAGQIRFIPSAHIGPYIMILGSGDSVLRIVHGARIPRGAALKSPSLVRSELLMKLEALADEHRLSLLHFISGRGEISSQEAIDYMEMSQSSVSRHLKQLTANGFLNMRYQDRMKFFSLNISKFEGMYQSLKHYIGG</sequence>
<dbReference type="STRING" id="1307761.L21SP2_2777"/>
<protein>
    <recommendedName>
        <fullName evidence="1">HTH arsR-type domain-containing protein</fullName>
    </recommendedName>
</protein>
<dbReference type="GO" id="GO:0003700">
    <property type="term" value="F:DNA-binding transcription factor activity"/>
    <property type="evidence" value="ECO:0007669"/>
    <property type="project" value="InterPro"/>
</dbReference>
<dbReference type="PROSITE" id="PS50987">
    <property type="entry name" value="HTH_ARSR_2"/>
    <property type="match status" value="1"/>
</dbReference>
<evidence type="ECO:0000313" key="2">
    <source>
        <dbReference type="EMBL" id="AHC16127.1"/>
    </source>
</evidence>
<accession>V5WJZ8</accession>
<proteinExistence type="predicted"/>
<dbReference type="CDD" id="cd00090">
    <property type="entry name" value="HTH_ARSR"/>
    <property type="match status" value="1"/>
</dbReference>
<reference evidence="2 3" key="1">
    <citation type="journal article" date="2015" name="Stand. Genomic Sci.">
        <title>Complete genome sequence and description of Salinispira pacifica gen. nov., sp. nov., a novel spirochaete isolated form a hypersaline microbial mat.</title>
        <authorList>
            <person name="Ben Hania W."/>
            <person name="Joseph M."/>
            <person name="Schumann P."/>
            <person name="Bunk B."/>
            <person name="Fiebig A."/>
            <person name="Sproer C."/>
            <person name="Klenk H.P."/>
            <person name="Fardeau M.L."/>
            <person name="Spring S."/>
        </authorList>
    </citation>
    <scope>NUCLEOTIDE SEQUENCE [LARGE SCALE GENOMIC DNA]</scope>
    <source>
        <strain evidence="2 3">L21-RPul-D2</strain>
    </source>
</reference>
<keyword evidence="3" id="KW-1185">Reference proteome</keyword>
<dbReference type="Gene3D" id="1.10.10.10">
    <property type="entry name" value="Winged helix-like DNA-binding domain superfamily/Winged helix DNA-binding domain"/>
    <property type="match status" value="1"/>
</dbReference>
<feature type="domain" description="HTH arsR-type" evidence="1">
    <location>
        <begin position="268"/>
        <end position="361"/>
    </location>
</feature>